<comment type="caution">
    <text evidence="3">The sequence shown here is derived from an EMBL/GenBank/DDBJ whole genome shotgun (WGS) entry which is preliminary data.</text>
</comment>
<feature type="transmembrane region" description="Helical" evidence="2">
    <location>
        <begin position="405"/>
        <end position="433"/>
    </location>
</feature>
<dbReference type="AlphaFoldDB" id="A0A2C6LGB9"/>
<evidence type="ECO:0000313" key="3">
    <source>
        <dbReference type="EMBL" id="PHJ25722.1"/>
    </source>
</evidence>
<dbReference type="OrthoDB" id="330463at2759"/>
<feature type="region of interest" description="Disordered" evidence="1">
    <location>
        <begin position="1"/>
        <end position="47"/>
    </location>
</feature>
<gene>
    <name evidence="3" type="ORF">CSUI_000412</name>
</gene>
<dbReference type="Proteomes" id="UP000221165">
    <property type="component" value="Unassembled WGS sequence"/>
</dbReference>
<accession>A0A2C6LGB9</accession>
<feature type="compositionally biased region" description="Low complexity" evidence="1">
    <location>
        <begin position="245"/>
        <end position="256"/>
    </location>
</feature>
<feature type="transmembrane region" description="Helical" evidence="2">
    <location>
        <begin position="367"/>
        <end position="393"/>
    </location>
</feature>
<keyword evidence="2" id="KW-1133">Transmembrane helix</keyword>
<sequence length="561" mass="59673">MASSGISRHISHQGSLPGRSGTLTRAESGSPCMSRPGSDGSVMQVSAGNPANGVPRLNISPVPVSSSAAGSSRNTLSCTERCLNFCDWVATEVCCPPFDKHFERRLVRQGHLVTVFGVAALVANLYTVVLMLFVRHKYPHVYPVHSPPTGASPASHPVFSPVYLTEEPTSRGQTAGPGPSSFETFPGPEENASFLELGIHERAPMTPVSLHYFKDGRPSPDSLSHRHFVLSGVLTDKVASLGSALSSSSMSPNLASPVPWPNVSRAKSRPGPASSAQTPHALSSPSVVSASSLASMPFSGSGTSTISASYSVFPSPPASHLPSPTVLSQSAASATAASFLSMSSSSTPHNIIIPDLTVDLYSFSKGLLWVLAFVGLTLLILLQLFLLLCMVPLTDIRHPRRRNDWVVSIISVSNRIIVYNCLCSPVLAVLSAINFSSYYTADTQQLRLAIRALAYTAVVLAVFVHLPLALHVYNFTRFFEGTAAYYQLHESLAGAPTVSSFGRATYPPSGPSQKTRGSESLAKRRESGGLLARLLGVGHPSDSGNNQERSQEEEKEPLLPT</sequence>
<protein>
    <submittedName>
        <fullName evidence="3">Transmembrane protein</fullName>
    </submittedName>
</protein>
<feature type="transmembrane region" description="Helical" evidence="2">
    <location>
        <begin position="112"/>
        <end position="134"/>
    </location>
</feature>
<reference evidence="3 4" key="1">
    <citation type="journal article" date="2017" name="Int. J. Parasitol.">
        <title>The genome of the protozoan parasite Cystoisospora suis and a reverse vaccinology approach to identify vaccine candidates.</title>
        <authorList>
            <person name="Palmieri N."/>
            <person name="Shrestha A."/>
            <person name="Ruttkowski B."/>
            <person name="Beck T."/>
            <person name="Vogl C."/>
            <person name="Tomley F."/>
            <person name="Blake D.P."/>
            <person name="Joachim A."/>
        </authorList>
    </citation>
    <scope>NUCLEOTIDE SEQUENCE [LARGE SCALE GENOMIC DNA]</scope>
    <source>
        <strain evidence="3 4">Wien I</strain>
    </source>
</reference>
<keyword evidence="4" id="KW-1185">Reference proteome</keyword>
<dbReference type="EMBL" id="MIGC01000174">
    <property type="protein sequence ID" value="PHJ25722.1"/>
    <property type="molecule type" value="Genomic_DNA"/>
</dbReference>
<feature type="transmembrane region" description="Helical" evidence="2">
    <location>
        <begin position="453"/>
        <end position="473"/>
    </location>
</feature>
<evidence type="ECO:0000313" key="4">
    <source>
        <dbReference type="Proteomes" id="UP000221165"/>
    </source>
</evidence>
<dbReference type="RefSeq" id="XP_067927368.1">
    <property type="nucleotide sequence ID" value="XM_068060646.1"/>
</dbReference>
<evidence type="ECO:0000256" key="2">
    <source>
        <dbReference type="SAM" id="Phobius"/>
    </source>
</evidence>
<dbReference type="VEuPathDB" id="ToxoDB:CSUI_000412"/>
<feature type="region of interest" description="Disordered" evidence="1">
    <location>
        <begin position="503"/>
        <end position="561"/>
    </location>
</feature>
<dbReference type="GeneID" id="94423857"/>
<name>A0A2C6LGB9_9APIC</name>
<evidence type="ECO:0000256" key="1">
    <source>
        <dbReference type="SAM" id="MobiDB-lite"/>
    </source>
</evidence>
<proteinExistence type="predicted"/>
<organism evidence="3 4">
    <name type="scientific">Cystoisospora suis</name>
    <dbReference type="NCBI Taxonomy" id="483139"/>
    <lineage>
        <taxon>Eukaryota</taxon>
        <taxon>Sar</taxon>
        <taxon>Alveolata</taxon>
        <taxon>Apicomplexa</taxon>
        <taxon>Conoidasida</taxon>
        <taxon>Coccidia</taxon>
        <taxon>Eucoccidiorida</taxon>
        <taxon>Eimeriorina</taxon>
        <taxon>Sarcocystidae</taxon>
        <taxon>Cystoisospora</taxon>
    </lineage>
</organism>
<keyword evidence="2" id="KW-0472">Membrane</keyword>
<keyword evidence="2 3" id="KW-0812">Transmembrane</keyword>
<feature type="region of interest" description="Disordered" evidence="1">
    <location>
        <begin position="245"/>
        <end position="282"/>
    </location>
</feature>